<comment type="similarity">
    <text evidence="6">Belongs to the class-I aminoacyl-tRNA synthetase family.</text>
</comment>
<dbReference type="SUPFAM" id="SSF101898">
    <property type="entry name" value="NHL repeat"/>
    <property type="match status" value="1"/>
</dbReference>
<dbReference type="Pfam" id="PF09334">
    <property type="entry name" value="tRNA-synt_1g"/>
    <property type="match status" value="2"/>
</dbReference>
<dbReference type="InterPro" id="IPR015413">
    <property type="entry name" value="Methionyl/Leucyl_tRNA_Synth"/>
</dbReference>
<name>A0A9D4EB92_DREPO</name>
<evidence type="ECO:0000313" key="9">
    <source>
        <dbReference type="EMBL" id="KAH3776080.1"/>
    </source>
</evidence>
<keyword evidence="5 6" id="KW-0030">Aminoacyl-tRNA synthetase</keyword>
<feature type="coiled-coil region" evidence="7">
    <location>
        <begin position="61"/>
        <end position="124"/>
    </location>
</feature>
<proteinExistence type="inferred from homology"/>
<dbReference type="SUPFAM" id="SSF52374">
    <property type="entry name" value="Nucleotidylyl transferase"/>
    <property type="match status" value="1"/>
</dbReference>
<evidence type="ECO:0000256" key="6">
    <source>
        <dbReference type="RuleBase" id="RU363039"/>
    </source>
</evidence>
<evidence type="ECO:0000256" key="3">
    <source>
        <dbReference type="ARBA" id="ARBA00022840"/>
    </source>
</evidence>
<keyword evidence="7" id="KW-0175">Coiled coil</keyword>
<dbReference type="InterPro" id="IPR014729">
    <property type="entry name" value="Rossmann-like_a/b/a_fold"/>
</dbReference>
<dbReference type="GO" id="GO:0005829">
    <property type="term" value="C:cytosol"/>
    <property type="evidence" value="ECO:0007669"/>
    <property type="project" value="TreeGrafter"/>
</dbReference>
<organism evidence="9 10">
    <name type="scientific">Dreissena polymorpha</name>
    <name type="common">Zebra mussel</name>
    <name type="synonym">Mytilus polymorpha</name>
    <dbReference type="NCBI Taxonomy" id="45954"/>
    <lineage>
        <taxon>Eukaryota</taxon>
        <taxon>Metazoa</taxon>
        <taxon>Spiralia</taxon>
        <taxon>Lophotrochozoa</taxon>
        <taxon>Mollusca</taxon>
        <taxon>Bivalvia</taxon>
        <taxon>Autobranchia</taxon>
        <taxon>Heteroconchia</taxon>
        <taxon>Euheterodonta</taxon>
        <taxon>Imparidentia</taxon>
        <taxon>Neoheterodontei</taxon>
        <taxon>Myida</taxon>
        <taxon>Dreissenoidea</taxon>
        <taxon>Dreissenidae</taxon>
        <taxon>Dreissena</taxon>
    </lineage>
</organism>
<evidence type="ECO:0000256" key="2">
    <source>
        <dbReference type="ARBA" id="ARBA00022741"/>
    </source>
</evidence>
<dbReference type="PANTHER" id="PTHR45765">
    <property type="entry name" value="METHIONINE--TRNA LIGASE"/>
    <property type="match status" value="1"/>
</dbReference>
<dbReference type="Gene3D" id="3.40.50.620">
    <property type="entry name" value="HUPs"/>
    <property type="match status" value="1"/>
</dbReference>
<evidence type="ECO:0000256" key="7">
    <source>
        <dbReference type="SAM" id="Coils"/>
    </source>
</evidence>
<evidence type="ECO:0000259" key="8">
    <source>
        <dbReference type="Pfam" id="PF09334"/>
    </source>
</evidence>
<feature type="domain" description="Methionyl/Leucyl tRNA synthetase" evidence="8">
    <location>
        <begin position="535"/>
        <end position="620"/>
    </location>
</feature>
<gene>
    <name evidence="9" type="ORF">DPMN_177493</name>
</gene>
<protein>
    <recommendedName>
        <fullName evidence="8">Methionyl/Leucyl tRNA synthetase domain-containing protein</fullName>
    </recommendedName>
</protein>
<accession>A0A9D4EB92</accession>
<sequence length="621" mass="69945">MYKPAWQCAKVTLLSELIKGPPPDWQQLSRKIQIILETLTKLENIGNTNMQSSQLSYNNQLDEIRQTRQKINTILDKIEKNTIKELDDKMTTLKASIQTDLDNCIKLKNELKQLSDAIHAIVDKGQAELSFIATKKCLEKIKLSKTFLKKNAVQAERSLTFQADTDITQFFSKRLGLGRILFNYPDKVFTVQRKSEYDVRIPSDSKSCDITANCVLSSDQILVTDDKNQCVKLLDLQYQVVGHCDLNAHPSDMCQITPSQVAVTMYKKKTHEVQFVSVNGGQLVKGRKLQFQHNVLGIANSQKDLYITDGTALYKYSMSGGLLGTVYLDLSGELTVWKCAVSQIGDKIYVINCSHHKVITLARDGYRVLCTFTDPDLQLPSFIHVTAQGQVLVCGASSHTLLQLNGEGRKNLATLVTMQDSQSYVDVDSFSENPPYLSDSDSDIDDDVDIDFVRERVDTISSIPPELTDCRLRNYNTLYICGTDEYGTATETKAIAEGLTPQQICDKYSAIDSAGYILAPPQEWLRTHNSVEQLHCENCDRLACANQNQCDVCGKLINAMELVNPKCKLCGNRPKVRSSEHFFLDLPKAEHNLQDHQDSVFHTELWTNNAKVITKFWIRDA</sequence>
<dbReference type="InterPro" id="IPR011042">
    <property type="entry name" value="6-blade_b-propeller_TolB-like"/>
</dbReference>
<dbReference type="Gene3D" id="2.170.220.10">
    <property type="match status" value="1"/>
</dbReference>
<dbReference type="Gene3D" id="2.120.10.30">
    <property type="entry name" value="TolB, C-terminal domain"/>
    <property type="match status" value="1"/>
</dbReference>
<dbReference type="InterPro" id="IPR023458">
    <property type="entry name" value="Met-tRNA_ligase_1"/>
</dbReference>
<feature type="domain" description="Methionyl/Leucyl tRNA synthetase" evidence="8">
    <location>
        <begin position="470"/>
        <end position="512"/>
    </location>
</feature>
<evidence type="ECO:0000256" key="5">
    <source>
        <dbReference type="ARBA" id="ARBA00023146"/>
    </source>
</evidence>
<dbReference type="GO" id="GO:0006431">
    <property type="term" value="P:methionyl-tRNA aminoacylation"/>
    <property type="evidence" value="ECO:0007669"/>
    <property type="project" value="TreeGrafter"/>
</dbReference>
<evidence type="ECO:0000256" key="4">
    <source>
        <dbReference type="ARBA" id="ARBA00022917"/>
    </source>
</evidence>
<dbReference type="GO" id="GO:0017101">
    <property type="term" value="C:aminoacyl-tRNA synthetase multienzyme complex"/>
    <property type="evidence" value="ECO:0007669"/>
    <property type="project" value="TreeGrafter"/>
</dbReference>
<dbReference type="EMBL" id="JAIWYP010000009">
    <property type="protein sequence ID" value="KAH3776080.1"/>
    <property type="molecule type" value="Genomic_DNA"/>
</dbReference>
<reference evidence="9" key="2">
    <citation type="submission" date="2020-11" db="EMBL/GenBank/DDBJ databases">
        <authorList>
            <person name="McCartney M.A."/>
            <person name="Auch B."/>
            <person name="Kono T."/>
            <person name="Mallez S."/>
            <person name="Becker A."/>
            <person name="Gohl D.M."/>
            <person name="Silverstein K.A.T."/>
            <person name="Koren S."/>
            <person name="Bechman K.B."/>
            <person name="Herman A."/>
            <person name="Abrahante J.E."/>
            <person name="Garbe J."/>
        </authorList>
    </citation>
    <scope>NUCLEOTIDE SEQUENCE</scope>
    <source>
        <strain evidence="9">Duluth1</strain>
        <tissue evidence="9">Whole animal</tissue>
    </source>
</reference>
<dbReference type="PANTHER" id="PTHR45765:SF1">
    <property type="entry name" value="METHIONINE--TRNA LIGASE, CYTOPLASMIC"/>
    <property type="match status" value="1"/>
</dbReference>
<dbReference type="GO" id="GO:0005524">
    <property type="term" value="F:ATP binding"/>
    <property type="evidence" value="ECO:0007669"/>
    <property type="project" value="UniProtKB-KW"/>
</dbReference>
<dbReference type="AlphaFoldDB" id="A0A9D4EB92"/>
<evidence type="ECO:0000256" key="1">
    <source>
        <dbReference type="ARBA" id="ARBA00022598"/>
    </source>
</evidence>
<dbReference type="GO" id="GO:0004825">
    <property type="term" value="F:methionine-tRNA ligase activity"/>
    <property type="evidence" value="ECO:0007669"/>
    <property type="project" value="InterPro"/>
</dbReference>
<keyword evidence="1 6" id="KW-0436">Ligase</keyword>
<keyword evidence="3 6" id="KW-0067">ATP-binding</keyword>
<reference evidence="9" key="1">
    <citation type="journal article" date="2019" name="bioRxiv">
        <title>The Genome of the Zebra Mussel, Dreissena polymorpha: A Resource for Invasive Species Research.</title>
        <authorList>
            <person name="McCartney M.A."/>
            <person name="Auch B."/>
            <person name="Kono T."/>
            <person name="Mallez S."/>
            <person name="Zhang Y."/>
            <person name="Obille A."/>
            <person name="Becker A."/>
            <person name="Abrahante J.E."/>
            <person name="Garbe J."/>
            <person name="Badalamenti J.P."/>
            <person name="Herman A."/>
            <person name="Mangelson H."/>
            <person name="Liachko I."/>
            <person name="Sullivan S."/>
            <person name="Sone E.D."/>
            <person name="Koren S."/>
            <person name="Silverstein K.A.T."/>
            <person name="Beckman K.B."/>
            <person name="Gohl D.M."/>
        </authorList>
    </citation>
    <scope>NUCLEOTIDE SEQUENCE</scope>
    <source>
        <strain evidence="9">Duluth1</strain>
        <tissue evidence="9">Whole animal</tissue>
    </source>
</reference>
<keyword evidence="2 6" id="KW-0547">Nucleotide-binding</keyword>
<evidence type="ECO:0000313" key="10">
    <source>
        <dbReference type="Proteomes" id="UP000828390"/>
    </source>
</evidence>
<keyword evidence="10" id="KW-1185">Reference proteome</keyword>
<keyword evidence="4 6" id="KW-0648">Protein biosynthesis</keyword>
<comment type="caution">
    <text evidence="9">The sequence shown here is derived from an EMBL/GenBank/DDBJ whole genome shotgun (WGS) entry which is preliminary data.</text>
</comment>
<dbReference type="Proteomes" id="UP000828390">
    <property type="component" value="Unassembled WGS sequence"/>
</dbReference>